<dbReference type="InterPro" id="IPR001356">
    <property type="entry name" value="HD"/>
</dbReference>
<evidence type="ECO:0000313" key="10">
    <source>
        <dbReference type="Proteomes" id="UP000186922"/>
    </source>
</evidence>
<reference evidence="9 10" key="1">
    <citation type="journal article" date="2016" name="Nat. Commun.">
        <title>Extremotolerant tardigrade genome and improved radiotolerance of human cultured cells by tardigrade-unique protein.</title>
        <authorList>
            <person name="Hashimoto T."/>
            <person name="Horikawa D.D."/>
            <person name="Saito Y."/>
            <person name="Kuwahara H."/>
            <person name="Kozuka-Hata H."/>
            <person name="Shin-I T."/>
            <person name="Minakuchi Y."/>
            <person name="Ohishi K."/>
            <person name="Motoyama A."/>
            <person name="Aizu T."/>
            <person name="Enomoto A."/>
            <person name="Kondo K."/>
            <person name="Tanaka S."/>
            <person name="Hara Y."/>
            <person name="Koshikawa S."/>
            <person name="Sagara H."/>
            <person name="Miura T."/>
            <person name="Yokobori S."/>
            <person name="Miyagawa K."/>
            <person name="Suzuki Y."/>
            <person name="Kubo T."/>
            <person name="Oyama M."/>
            <person name="Kohara Y."/>
            <person name="Fujiyama A."/>
            <person name="Arakawa K."/>
            <person name="Katayama T."/>
            <person name="Toyoda A."/>
            <person name="Kunieda T."/>
        </authorList>
    </citation>
    <scope>NUCLEOTIDE SEQUENCE [LARGE SCALE GENOMIC DNA]</scope>
    <source>
        <strain evidence="9 10">YOKOZUNA-1</strain>
    </source>
</reference>
<feature type="region of interest" description="Disordered" evidence="7">
    <location>
        <begin position="114"/>
        <end position="205"/>
    </location>
</feature>
<dbReference type="InterPro" id="IPR009057">
    <property type="entry name" value="Homeodomain-like_sf"/>
</dbReference>
<sequence>MVSSALTMQRSSIFSNVDSLVDGVSKSPSVNNLQSSSINPMLQQYASAMFASPTDCYAAMQAQFMMDPRNFAAWMLQSPAYNNPYYKMQQHQQEQHYTSPYSSTSSLTMCRKETANSLADNSPSVSLRGSKDQEVSPKAEKRSPAVRSSPAEDPMSESGSIADSEELEGLGKASDAGSNENSSEKNQACSKDGKKQRRRRTAFTSEQLMDLEREFNAKKYLSLTERAMIARNLKLSEVQVKIWFQNKRAKWKRSKLMPAANNGGSGMASLSHHHHNGHGHHGMNNMQHPGLHNPAMTAGAPAINDRNDRPKIVVPIPVHVNRFQVRSQHHQIEKSPHNQISNKQ</sequence>
<dbReference type="PROSITE" id="PS50071">
    <property type="entry name" value="HOMEOBOX_2"/>
    <property type="match status" value="1"/>
</dbReference>
<dbReference type="GO" id="GO:0005634">
    <property type="term" value="C:nucleus"/>
    <property type="evidence" value="ECO:0007669"/>
    <property type="project" value="UniProtKB-SubCell"/>
</dbReference>
<dbReference type="GO" id="GO:0051960">
    <property type="term" value="P:regulation of nervous system development"/>
    <property type="evidence" value="ECO:0007669"/>
    <property type="project" value="TreeGrafter"/>
</dbReference>
<evidence type="ECO:0000256" key="3">
    <source>
        <dbReference type="ARBA" id="ARBA00023155"/>
    </source>
</evidence>
<dbReference type="EMBL" id="BDGG01000015">
    <property type="protein sequence ID" value="GAV07586.1"/>
    <property type="molecule type" value="Genomic_DNA"/>
</dbReference>
<dbReference type="GO" id="GO:0000981">
    <property type="term" value="F:DNA-binding transcription factor activity, RNA polymerase II-specific"/>
    <property type="evidence" value="ECO:0007669"/>
    <property type="project" value="InterPro"/>
</dbReference>
<dbReference type="SUPFAM" id="SSF46689">
    <property type="entry name" value="Homeodomain-like"/>
    <property type="match status" value="1"/>
</dbReference>
<name>A0A1D1W2U2_RAMVA</name>
<keyword evidence="3 5" id="KW-0371">Homeobox</keyword>
<evidence type="ECO:0000256" key="1">
    <source>
        <dbReference type="ARBA" id="ARBA00004123"/>
    </source>
</evidence>
<feature type="compositionally biased region" description="Basic and acidic residues" evidence="7">
    <location>
        <begin position="129"/>
        <end position="143"/>
    </location>
</feature>
<dbReference type="AlphaFoldDB" id="A0A1D1W2U2"/>
<feature type="compositionally biased region" description="Polar residues" evidence="7">
    <location>
        <begin position="115"/>
        <end position="127"/>
    </location>
</feature>
<keyword evidence="10" id="KW-1185">Reference proteome</keyword>
<keyword evidence="2 5" id="KW-0238">DNA-binding</keyword>
<dbReference type="InterPro" id="IPR020479">
    <property type="entry name" value="HD_metazoa"/>
</dbReference>
<feature type="domain" description="Homeobox" evidence="8">
    <location>
        <begin position="194"/>
        <end position="254"/>
    </location>
</feature>
<keyword evidence="4 5" id="KW-0539">Nucleus</keyword>
<evidence type="ECO:0000256" key="2">
    <source>
        <dbReference type="ARBA" id="ARBA00023125"/>
    </source>
</evidence>
<protein>
    <recommendedName>
        <fullName evidence="8">Homeobox domain-containing protein</fullName>
    </recommendedName>
</protein>
<dbReference type="Proteomes" id="UP000186922">
    <property type="component" value="Unassembled WGS sequence"/>
</dbReference>
<dbReference type="Pfam" id="PF00046">
    <property type="entry name" value="Homeodomain"/>
    <property type="match status" value="1"/>
</dbReference>
<evidence type="ECO:0000256" key="7">
    <source>
        <dbReference type="SAM" id="MobiDB-lite"/>
    </source>
</evidence>
<comment type="caution">
    <text evidence="9">The sequence shown here is derived from an EMBL/GenBank/DDBJ whole genome shotgun (WGS) entry which is preliminary data.</text>
</comment>
<dbReference type="PRINTS" id="PR00024">
    <property type="entry name" value="HOMEOBOX"/>
</dbReference>
<dbReference type="CDD" id="cd00086">
    <property type="entry name" value="homeodomain"/>
    <property type="match status" value="1"/>
</dbReference>
<evidence type="ECO:0000259" key="8">
    <source>
        <dbReference type="PROSITE" id="PS50071"/>
    </source>
</evidence>
<feature type="DNA-binding region" description="Homeobox" evidence="5">
    <location>
        <begin position="196"/>
        <end position="255"/>
    </location>
</feature>
<proteinExistence type="predicted"/>
<dbReference type="GO" id="GO:0000977">
    <property type="term" value="F:RNA polymerase II transcription regulatory region sequence-specific DNA binding"/>
    <property type="evidence" value="ECO:0007669"/>
    <property type="project" value="TreeGrafter"/>
</dbReference>
<gene>
    <name evidence="9" type="primary">RvY_17405-1</name>
    <name evidence="9" type="synonym">RvY_17405.1</name>
    <name evidence="9" type="ORF">RvY_17405</name>
</gene>
<dbReference type="OrthoDB" id="6159439at2759"/>
<evidence type="ECO:0000256" key="6">
    <source>
        <dbReference type="RuleBase" id="RU000682"/>
    </source>
</evidence>
<evidence type="ECO:0000256" key="5">
    <source>
        <dbReference type="PROSITE-ProRule" id="PRU00108"/>
    </source>
</evidence>
<organism evidence="9 10">
    <name type="scientific">Ramazzottius varieornatus</name>
    <name type="common">Water bear</name>
    <name type="synonym">Tardigrade</name>
    <dbReference type="NCBI Taxonomy" id="947166"/>
    <lineage>
        <taxon>Eukaryota</taxon>
        <taxon>Metazoa</taxon>
        <taxon>Ecdysozoa</taxon>
        <taxon>Tardigrada</taxon>
        <taxon>Eutardigrada</taxon>
        <taxon>Parachela</taxon>
        <taxon>Hypsibioidea</taxon>
        <taxon>Ramazzottiidae</taxon>
        <taxon>Ramazzottius</taxon>
    </lineage>
</organism>
<accession>A0A1D1W2U2</accession>
<dbReference type="STRING" id="947166.A0A1D1W2U2"/>
<evidence type="ECO:0000256" key="4">
    <source>
        <dbReference type="ARBA" id="ARBA00023242"/>
    </source>
</evidence>
<dbReference type="PANTHER" id="PTHR24334:SF0">
    <property type="entry name" value="HOMEOBOX PROTEIN UNPLUGGED"/>
    <property type="match status" value="1"/>
</dbReference>
<dbReference type="InterPro" id="IPR042982">
    <property type="entry name" value="GBX-1/2"/>
</dbReference>
<dbReference type="PANTHER" id="PTHR24334">
    <property type="entry name" value="HOMEOBOX PROTEIN GBX"/>
    <property type="match status" value="1"/>
</dbReference>
<dbReference type="Gene3D" id="1.10.10.60">
    <property type="entry name" value="Homeodomain-like"/>
    <property type="match status" value="1"/>
</dbReference>
<dbReference type="PROSITE" id="PS00027">
    <property type="entry name" value="HOMEOBOX_1"/>
    <property type="match status" value="1"/>
</dbReference>
<evidence type="ECO:0000313" key="9">
    <source>
        <dbReference type="EMBL" id="GAV07586.1"/>
    </source>
</evidence>
<feature type="compositionally biased region" description="Polar residues" evidence="7">
    <location>
        <begin position="176"/>
        <end position="189"/>
    </location>
</feature>
<comment type="subcellular location">
    <subcellularLocation>
        <location evidence="1 5 6">Nucleus</location>
    </subcellularLocation>
</comment>
<dbReference type="InterPro" id="IPR017970">
    <property type="entry name" value="Homeobox_CS"/>
</dbReference>
<dbReference type="SMART" id="SM00389">
    <property type="entry name" value="HOX"/>
    <property type="match status" value="1"/>
</dbReference>